<organism evidence="9 10">
    <name type="scientific">Williamsia phyllosphaerae</name>
    <dbReference type="NCBI Taxonomy" id="885042"/>
    <lineage>
        <taxon>Bacteria</taxon>
        <taxon>Bacillati</taxon>
        <taxon>Actinomycetota</taxon>
        <taxon>Actinomycetes</taxon>
        <taxon>Mycobacteriales</taxon>
        <taxon>Nocardiaceae</taxon>
        <taxon>Williamsia</taxon>
    </lineage>
</organism>
<dbReference type="InterPro" id="IPR037294">
    <property type="entry name" value="ABC_BtuC-like"/>
</dbReference>
<comment type="subcellular location">
    <subcellularLocation>
        <location evidence="1">Cell membrane</location>
        <topology evidence="1">Multi-pass membrane protein</topology>
    </subcellularLocation>
</comment>
<name>A0ABQ1U6X6_9NOCA</name>
<feature type="transmembrane region" description="Helical" evidence="8">
    <location>
        <begin position="316"/>
        <end position="333"/>
    </location>
</feature>
<feature type="transmembrane region" description="Helical" evidence="8">
    <location>
        <begin position="340"/>
        <end position="362"/>
    </location>
</feature>
<keyword evidence="7 8" id="KW-0472">Membrane</keyword>
<protein>
    <submittedName>
        <fullName evidence="9">Iron ABC transporter</fullName>
    </submittedName>
</protein>
<evidence type="ECO:0000313" key="9">
    <source>
        <dbReference type="EMBL" id="GGF11932.1"/>
    </source>
</evidence>
<evidence type="ECO:0000256" key="4">
    <source>
        <dbReference type="ARBA" id="ARBA00022475"/>
    </source>
</evidence>
<evidence type="ECO:0000313" key="10">
    <source>
        <dbReference type="Proteomes" id="UP000632454"/>
    </source>
</evidence>
<proteinExistence type="inferred from homology"/>
<keyword evidence="6 8" id="KW-1133">Transmembrane helix</keyword>
<feature type="transmembrane region" description="Helical" evidence="8">
    <location>
        <begin position="125"/>
        <end position="147"/>
    </location>
</feature>
<keyword evidence="4" id="KW-1003">Cell membrane</keyword>
<dbReference type="SUPFAM" id="SSF81345">
    <property type="entry name" value="ABC transporter involved in vitamin B12 uptake, BtuC"/>
    <property type="match status" value="1"/>
</dbReference>
<accession>A0ABQ1U6X6</accession>
<reference evidence="10" key="1">
    <citation type="journal article" date="2019" name="Int. J. Syst. Evol. Microbiol.">
        <title>The Global Catalogue of Microorganisms (GCM) 10K type strain sequencing project: providing services to taxonomists for standard genome sequencing and annotation.</title>
        <authorList>
            <consortium name="The Broad Institute Genomics Platform"/>
            <consortium name="The Broad Institute Genome Sequencing Center for Infectious Disease"/>
            <person name="Wu L."/>
            <person name="Ma J."/>
        </authorList>
    </citation>
    <scope>NUCLEOTIDE SEQUENCE [LARGE SCALE GENOMIC DNA]</scope>
    <source>
        <strain evidence="10">CCM 7855</strain>
    </source>
</reference>
<evidence type="ECO:0000256" key="2">
    <source>
        <dbReference type="ARBA" id="ARBA00007935"/>
    </source>
</evidence>
<feature type="transmembrane region" description="Helical" evidence="8">
    <location>
        <begin position="40"/>
        <end position="59"/>
    </location>
</feature>
<dbReference type="EMBL" id="BMCS01000001">
    <property type="protein sequence ID" value="GGF11932.1"/>
    <property type="molecule type" value="Genomic_DNA"/>
</dbReference>
<dbReference type="InterPro" id="IPR000522">
    <property type="entry name" value="ABC_transptr_permease_BtuC"/>
</dbReference>
<feature type="transmembrane region" description="Helical" evidence="8">
    <location>
        <begin position="153"/>
        <end position="174"/>
    </location>
</feature>
<keyword evidence="3" id="KW-0813">Transport</keyword>
<comment type="similarity">
    <text evidence="2">Belongs to the binding-protein-dependent transport system permease family. FecCD subfamily.</text>
</comment>
<comment type="caution">
    <text evidence="9">The sequence shown here is derived from an EMBL/GenBank/DDBJ whole genome shotgun (WGS) entry which is preliminary data.</text>
</comment>
<dbReference type="CDD" id="cd06550">
    <property type="entry name" value="TM_ABC_iron-siderophores_like"/>
    <property type="match status" value="1"/>
</dbReference>
<dbReference type="PANTHER" id="PTHR30472">
    <property type="entry name" value="FERRIC ENTEROBACTIN TRANSPORT SYSTEM PERMEASE PROTEIN"/>
    <property type="match status" value="1"/>
</dbReference>
<evidence type="ECO:0000256" key="6">
    <source>
        <dbReference type="ARBA" id="ARBA00022989"/>
    </source>
</evidence>
<gene>
    <name evidence="9" type="ORF">GCM10007298_04860</name>
</gene>
<feature type="transmembrane region" description="Helical" evidence="8">
    <location>
        <begin position="227"/>
        <end position="250"/>
    </location>
</feature>
<dbReference type="PANTHER" id="PTHR30472:SF24">
    <property type="entry name" value="FERRIC ENTEROBACTIN TRANSPORT SYSTEM PERMEASE PROTEIN FEPG"/>
    <property type="match status" value="1"/>
</dbReference>
<keyword evidence="5 8" id="KW-0812">Transmembrane</keyword>
<dbReference type="RefSeq" id="WP_188486589.1">
    <property type="nucleotide sequence ID" value="NZ_BMCS01000001.1"/>
</dbReference>
<dbReference type="Pfam" id="PF01032">
    <property type="entry name" value="FecCD"/>
    <property type="match status" value="1"/>
</dbReference>
<dbReference type="Proteomes" id="UP000632454">
    <property type="component" value="Unassembled WGS sequence"/>
</dbReference>
<feature type="transmembrane region" description="Helical" evidence="8">
    <location>
        <begin position="271"/>
        <end position="304"/>
    </location>
</feature>
<evidence type="ECO:0000256" key="7">
    <source>
        <dbReference type="ARBA" id="ARBA00023136"/>
    </source>
</evidence>
<sequence>MSTTAADRTSAPPPVTEVKSAVRRHVLRVGPASFLVRPRVVVVGVVTTVITLVLFALSVGTGDYPLSPVDVGRILLGGGTRVENVVVFDVALPRALISVLVGIGFGASGALTQTIARNPLATPDVLGITAGASTAAVAAIAFGSSWGSWFADIGVPAAALVGGALAAALMYLLAWRGGIDAFRLVLIGVALTWVFQALTGYALTRAAINDVGRAQRWLVGSVSDASWSSVVPVAITLAVAAVVLGFVNRAMSTLSLGRDMAQGLGVRADPISALGLVVAVAMAAICVSAAGPIAFVALLAPQIAMRIARVATPPPLVSGLIGAVLVVGGDLLCRHWLPDGIPVGVVTAGVGGPFLIYLMIAVSRKASA</sequence>
<evidence type="ECO:0000256" key="1">
    <source>
        <dbReference type="ARBA" id="ARBA00004651"/>
    </source>
</evidence>
<evidence type="ECO:0000256" key="5">
    <source>
        <dbReference type="ARBA" id="ARBA00022692"/>
    </source>
</evidence>
<feature type="transmembrane region" description="Helical" evidence="8">
    <location>
        <begin position="181"/>
        <end position="203"/>
    </location>
</feature>
<dbReference type="Gene3D" id="1.10.3470.10">
    <property type="entry name" value="ABC transporter involved in vitamin B12 uptake, BtuC"/>
    <property type="match status" value="1"/>
</dbReference>
<keyword evidence="10" id="KW-1185">Reference proteome</keyword>
<evidence type="ECO:0000256" key="8">
    <source>
        <dbReference type="SAM" id="Phobius"/>
    </source>
</evidence>
<evidence type="ECO:0000256" key="3">
    <source>
        <dbReference type="ARBA" id="ARBA00022448"/>
    </source>
</evidence>
<feature type="transmembrane region" description="Helical" evidence="8">
    <location>
        <begin position="95"/>
        <end position="113"/>
    </location>
</feature>